<reference evidence="1" key="2">
    <citation type="journal article" date="2020" name="Nat. Commun.">
        <title>Large-scale genome sequencing of mycorrhizal fungi provides insights into the early evolution of symbiotic traits.</title>
        <authorList>
            <person name="Miyauchi S."/>
            <person name="Kiss E."/>
            <person name="Kuo A."/>
            <person name="Drula E."/>
            <person name="Kohler A."/>
            <person name="Sanchez-Garcia M."/>
            <person name="Morin E."/>
            <person name="Andreopoulos B."/>
            <person name="Barry K.W."/>
            <person name="Bonito G."/>
            <person name="Buee M."/>
            <person name="Carver A."/>
            <person name="Chen C."/>
            <person name="Cichocki N."/>
            <person name="Clum A."/>
            <person name="Culley D."/>
            <person name="Crous P.W."/>
            <person name="Fauchery L."/>
            <person name="Girlanda M."/>
            <person name="Hayes R.D."/>
            <person name="Keri Z."/>
            <person name="LaButti K."/>
            <person name="Lipzen A."/>
            <person name="Lombard V."/>
            <person name="Magnuson J."/>
            <person name="Maillard F."/>
            <person name="Murat C."/>
            <person name="Nolan M."/>
            <person name="Ohm R.A."/>
            <person name="Pangilinan J."/>
            <person name="Pereira M.F."/>
            <person name="Perotto S."/>
            <person name="Peter M."/>
            <person name="Pfister S."/>
            <person name="Riley R."/>
            <person name="Sitrit Y."/>
            <person name="Stielow J.B."/>
            <person name="Szollosi G."/>
            <person name="Zifcakova L."/>
            <person name="Stursova M."/>
            <person name="Spatafora J.W."/>
            <person name="Tedersoo L."/>
            <person name="Vaario L.M."/>
            <person name="Yamada A."/>
            <person name="Yan M."/>
            <person name="Wang P."/>
            <person name="Xu J."/>
            <person name="Bruns T."/>
            <person name="Baldrian P."/>
            <person name="Vilgalys R."/>
            <person name="Dunand C."/>
            <person name="Henrissat B."/>
            <person name="Grigoriev I.V."/>
            <person name="Hibbett D."/>
            <person name="Nagy L.G."/>
            <person name="Martin F.M."/>
        </authorList>
    </citation>
    <scope>NUCLEOTIDE SEQUENCE</scope>
    <source>
        <strain evidence="1">BED1</strain>
    </source>
</reference>
<evidence type="ECO:0000313" key="1">
    <source>
        <dbReference type="EMBL" id="KAF8447800.1"/>
    </source>
</evidence>
<dbReference type="Proteomes" id="UP001194468">
    <property type="component" value="Unassembled WGS sequence"/>
</dbReference>
<protein>
    <submittedName>
        <fullName evidence="1">Uncharacterized protein</fullName>
    </submittedName>
</protein>
<dbReference type="EMBL" id="WHUW01000004">
    <property type="protein sequence ID" value="KAF8447800.1"/>
    <property type="molecule type" value="Genomic_DNA"/>
</dbReference>
<organism evidence="1 2">
    <name type="scientific">Boletus edulis BED1</name>
    <dbReference type="NCBI Taxonomy" id="1328754"/>
    <lineage>
        <taxon>Eukaryota</taxon>
        <taxon>Fungi</taxon>
        <taxon>Dikarya</taxon>
        <taxon>Basidiomycota</taxon>
        <taxon>Agaricomycotina</taxon>
        <taxon>Agaricomycetes</taxon>
        <taxon>Agaricomycetidae</taxon>
        <taxon>Boletales</taxon>
        <taxon>Boletineae</taxon>
        <taxon>Boletaceae</taxon>
        <taxon>Boletoideae</taxon>
        <taxon>Boletus</taxon>
    </lineage>
</organism>
<keyword evidence="2" id="KW-1185">Reference proteome</keyword>
<evidence type="ECO:0000313" key="2">
    <source>
        <dbReference type="Proteomes" id="UP001194468"/>
    </source>
</evidence>
<name>A0AAD4C3E9_BOLED</name>
<dbReference type="AlphaFoldDB" id="A0AAD4C3E9"/>
<accession>A0AAD4C3E9</accession>
<reference evidence="1" key="1">
    <citation type="submission" date="2019-10" db="EMBL/GenBank/DDBJ databases">
        <authorList>
            <consortium name="DOE Joint Genome Institute"/>
            <person name="Kuo A."/>
            <person name="Miyauchi S."/>
            <person name="Kiss E."/>
            <person name="Drula E."/>
            <person name="Kohler A."/>
            <person name="Sanchez-Garcia M."/>
            <person name="Andreopoulos B."/>
            <person name="Barry K.W."/>
            <person name="Bonito G."/>
            <person name="Buee M."/>
            <person name="Carver A."/>
            <person name="Chen C."/>
            <person name="Cichocki N."/>
            <person name="Clum A."/>
            <person name="Culley D."/>
            <person name="Crous P.W."/>
            <person name="Fauchery L."/>
            <person name="Girlanda M."/>
            <person name="Hayes R."/>
            <person name="Keri Z."/>
            <person name="LaButti K."/>
            <person name="Lipzen A."/>
            <person name="Lombard V."/>
            <person name="Magnuson J."/>
            <person name="Maillard F."/>
            <person name="Morin E."/>
            <person name="Murat C."/>
            <person name="Nolan M."/>
            <person name="Ohm R."/>
            <person name="Pangilinan J."/>
            <person name="Pereira M."/>
            <person name="Perotto S."/>
            <person name="Peter M."/>
            <person name="Riley R."/>
            <person name="Sitrit Y."/>
            <person name="Stielow B."/>
            <person name="Szollosi G."/>
            <person name="Zifcakova L."/>
            <person name="Stursova M."/>
            <person name="Spatafora J.W."/>
            <person name="Tedersoo L."/>
            <person name="Vaario L.-M."/>
            <person name="Yamada A."/>
            <person name="Yan M."/>
            <person name="Wang P."/>
            <person name="Xu J."/>
            <person name="Bruns T."/>
            <person name="Baldrian P."/>
            <person name="Vilgalys R."/>
            <person name="Henrissat B."/>
            <person name="Grigoriev I.V."/>
            <person name="Hibbett D."/>
            <person name="Nagy L.G."/>
            <person name="Martin F.M."/>
        </authorList>
    </citation>
    <scope>NUCLEOTIDE SEQUENCE</scope>
    <source>
        <strain evidence="1">BED1</strain>
    </source>
</reference>
<sequence length="173" mass="19722">MIRALLYATGATDATLFEHLAAFNKTWDDLINRVPGGRFLTLGEKPQPGDKSIRYYLIPGSNLAIRIWNGNMEESKQFCLDFFDVNQDIAVNTPHGHVLWNCSCLSQQRPEEQLVSWEKAFQIEIIHPGEERYSVLEGAFLVLTRLDMDPFYFQIPFRPFVAAPGFAQPQATI</sequence>
<proteinExistence type="predicted"/>
<comment type="caution">
    <text evidence="1">The sequence shown here is derived from an EMBL/GenBank/DDBJ whole genome shotgun (WGS) entry which is preliminary data.</text>
</comment>
<gene>
    <name evidence="1" type="ORF">L210DRAFT_911995</name>
</gene>